<organism evidence="2 3">
    <name type="scientific">Thalassiosira oceanica</name>
    <name type="common">Marine diatom</name>
    <dbReference type="NCBI Taxonomy" id="159749"/>
    <lineage>
        <taxon>Eukaryota</taxon>
        <taxon>Sar</taxon>
        <taxon>Stramenopiles</taxon>
        <taxon>Ochrophyta</taxon>
        <taxon>Bacillariophyta</taxon>
        <taxon>Coscinodiscophyceae</taxon>
        <taxon>Thalassiosirophycidae</taxon>
        <taxon>Thalassiosirales</taxon>
        <taxon>Thalassiosiraceae</taxon>
        <taxon>Thalassiosira</taxon>
    </lineage>
</organism>
<feature type="compositionally biased region" description="Basic and acidic residues" evidence="1">
    <location>
        <begin position="23"/>
        <end position="36"/>
    </location>
</feature>
<feature type="non-terminal residue" evidence="2">
    <location>
        <position position="1"/>
    </location>
</feature>
<dbReference type="Proteomes" id="UP000266841">
    <property type="component" value="Unassembled WGS sequence"/>
</dbReference>
<evidence type="ECO:0000256" key="1">
    <source>
        <dbReference type="SAM" id="MobiDB-lite"/>
    </source>
</evidence>
<reference evidence="2 3" key="1">
    <citation type="journal article" date="2012" name="Genome Biol.">
        <title>Genome and low-iron response of an oceanic diatom adapted to chronic iron limitation.</title>
        <authorList>
            <person name="Lommer M."/>
            <person name="Specht M."/>
            <person name="Roy A.S."/>
            <person name="Kraemer L."/>
            <person name="Andreson R."/>
            <person name="Gutowska M.A."/>
            <person name="Wolf J."/>
            <person name="Bergner S.V."/>
            <person name="Schilhabel M.B."/>
            <person name="Klostermeier U.C."/>
            <person name="Beiko R.G."/>
            <person name="Rosenstiel P."/>
            <person name="Hippler M."/>
            <person name="Laroche J."/>
        </authorList>
    </citation>
    <scope>NUCLEOTIDE SEQUENCE [LARGE SCALE GENOMIC DNA]</scope>
    <source>
        <strain evidence="2 3">CCMP1005</strain>
    </source>
</reference>
<dbReference type="AlphaFoldDB" id="K0TP07"/>
<sequence length="121" mass="13025">EARGRRPRAQDGEGLGPEALVHGGHDIQRVRPRDGQDDLPSGPQGGAGGAAAGHRLGGERPAGPPYQRRGGRNRLGDEGRGLRDIQPGRHREDTDRGRQGEAHPTGRVRGRGEDEVPQRHH</sequence>
<name>K0TP07_THAOC</name>
<feature type="compositionally biased region" description="Basic and acidic residues" evidence="1">
    <location>
        <begin position="110"/>
        <end position="121"/>
    </location>
</feature>
<comment type="caution">
    <text evidence="2">The sequence shown here is derived from an EMBL/GenBank/DDBJ whole genome shotgun (WGS) entry which is preliminary data.</text>
</comment>
<feature type="compositionally biased region" description="Basic and acidic residues" evidence="1">
    <location>
        <begin position="1"/>
        <end position="11"/>
    </location>
</feature>
<evidence type="ECO:0000313" key="2">
    <source>
        <dbReference type="EMBL" id="EJK77551.1"/>
    </source>
</evidence>
<evidence type="ECO:0000313" key="3">
    <source>
        <dbReference type="Proteomes" id="UP000266841"/>
    </source>
</evidence>
<feature type="compositionally biased region" description="Basic and acidic residues" evidence="1">
    <location>
        <begin position="74"/>
        <end position="101"/>
    </location>
</feature>
<protein>
    <submittedName>
        <fullName evidence="2">Uncharacterized protein</fullName>
    </submittedName>
</protein>
<proteinExistence type="predicted"/>
<feature type="region of interest" description="Disordered" evidence="1">
    <location>
        <begin position="1"/>
        <end position="121"/>
    </location>
</feature>
<accession>K0TP07</accession>
<dbReference type="EMBL" id="AGNL01000728">
    <property type="protein sequence ID" value="EJK77551.1"/>
    <property type="molecule type" value="Genomic_DNA"/>
</dbReference>
<gene>
    <name evidence="2" type="ORF">THAOC_00611</name>
</gene>
<keyword evidence="3" id="KW-1185">Reference proteome</keyword>